<dbReference type="HOGENOM" id="CLU_001265_46_6_0"/>
<keyword evidence="9" id="KW-1185">Reference proteome</keyword>
<feature type="transmembrane region" description="Helical" evidence="6">
    <location>
        <begin position="143"/>
        <end position="169"/>
    </location>
</feature>
<keyword evidence="5 6" id="KW-0472">Membrane</keyword>
<protein>
    <submittedName>
        <fullName evidence="8">Major facilitator superfamily MFS_1</fullName>
    </submittedName>
</protein>
<keyword evidence="4 6" id="KW-1133">Transmembrane helix</keyword>
<feature type="transmembrane region" description="Helical" evidence="6">
    <location>
        <begin position="84"/>
        <end position="104"/>
    </location>
</feature>
<evidence type="ECO:0000259" key="7">
    <source>
        <dbReference type="PROSITE" id="PS50850"/>
    </source>
</evidence>
<feature type="transmembrane region" description="Helical" evidence="6">
    <location>
        <begin position="308"/>
        <end position="325"/>
    </location>
</feature>
<dbReference type="RefSeq" id="WP_012744560.1">
    <property type="nucleotide sequence ID" value="NC_012785.1"/>
</dbReference>
<dbReference type="KEGG" id="kol:Kole_0043"/>
<feature type="transmembrane region" description="Helical" evidence="6">
    <location>
        <begin position="243"/>
        <end position="263"/>
    </location>
</feature>
<evidence type="ECO:0000256" key="3">
    <source>
        <dbReference type="ARBA" id="ARBA00022692"/>
    </source>
</evidence>
<dbReference type="AlphaFoldDB" id="C5CHD3"/>
<dbReference type="Proteomes" id="UP000002382">
    <property type="component" value="Chromosome"/>
</dbReference>
<evidence type="ECO:0000256" key="6">
    <source>
        <dbReference type="SAM" id="Phobius"/>
    </source>
</evidence>
<feature type="transmembrane region" description="Helical" evidence="6">
    <location>
        <begin position="175"/>
        <end position="192"/>
    </location>
</feature>
<dbReference type="OrthoDB" id="9787026at2"/>
<organism evidence="8 9">
    <name type="scientific">Kosmotoga olearia (strain ATCC BAA-1733 / DSM 21960 / TBF 19.5.1)</name>
    <dbReference type="NCBI Taxonomy" id="521045"/>
    <lineage>
        <taxon>Bacteria</taxon>
        <taxon>Thermotogati</taxon>
        <taxon>Thermotogota</taxon>
        <taxon>Thermotogae</taxon>
        <taxon>Kosmotogales</taxon>
        <taxon>Kosmotogaceae</taxon>
        <taxon>Kosmotoga</taxon>
    </lineage>
</organism>
<evidence type="ECO:0000313" key="8">
    <source>
        <dbReference type="EMBL" id="ACR78772.1"/>
    </source>
</evidence>
<dbReference type="InterPro" id="IPR005829">
    <property type="entry name" value="Sugar_transporter_CS"/>
</dbReference>
<dbReference type="PANTHER" id="PTHR23511:SF34">
    <property type="entry name" value="SYNAPTIC VESICLE GLYCOPROTEIN 2"/>
    <property type="match status" value="1"/>
</dbReference>
<evidence type="ECO:0000256" key="2">
    <source>
        <dbReference type="ARBA" id="ARBA00022448"/>
    </source>
</evidence>
<dbReference type="Gene3D" id="1.20.1250.20">
    <property type="entry name" value="MFS general substrate transporter like domains"/>
    <property type="match status" value="1"/>
</dbReference>
<evidence type="ECO:0000256" key="5">
    <source>
        <dbReference type="ARBA" id="ARBA00023136"/>
    </source>
</evidence>
<keyword evidence="2" id="KW-0813">Transport</keyword>
<feature type="transmembrane region" description="Helical" evidence="6">
    <location>
        <begin position="110"/>
        <end position="131"/>
    </location>
</feature>
<feature type="transmembrane region" description="Helical" evidence="6">
    <location>
        <begin position="396"/>
        <end position="417"/>
    </location>
</feature>
<dbReference type="GO" id="GO:0022857">
    <property type="term" value="F:transmembrane transporter activity"/>
    <property type="evidence" value="ECO:0007669"/>
    <property type="project" value="InterPro"/>
</dbReference>
<dbReference type="InterPro" id="IPR005828">
    <property type="entry name" value="MFS_sugar_transport-like"/>
</dbReference>
<feature type="transmembrane region" description="Helical" evidence="6">
    <location>
        <begin position="278"/>
        <end position="299"/>
    </location>
</feature>
<dbReference type="STRING" id="521045.Kole_0043"/>
<gene>
    <name evidence="8" type="ordered locus">Kole_0043</name>
</gene>
<proteinExistence type="predicted"/>
<sequence>MIIDKVVEKYVSRARQLRILLVTSLEWMLVAAGVMVLSLTLPSILKELPGAAELKGTIASSVFMGMLVGALSSGFISDIFGRKVGNIMFLVLAGLFSGLTGASSDGTNFIINRFLAGVGYGGLLPVVNAYLTEFTAIKIRGLYLTLLEASWAIGSILLGVYTILTLGVFGWRASYYLLTLVSLPLLAVVSLLPESPKFAYMRGGRRALEKALGTKIDEKVEMHKIKKVPFLEILSKRFAPRTLMVWFSWFTVSFIYYGLFIWAPKIFRSKGIAPGNALMYTFFMLMMQLPGYLLAAYLIERIGRKKSIMFFFSGTAVSALLLAAVNSQGMLLFSSVVMSVFCLGAWGMVYAYTPELYPTEMRGLGNGSAGVMARIAGIIAPYYTAFMMDKTGSITWVMIPMSLLAITTVILNATFGIETRGKPVE</sequence>
<dbReference type="InterPro" id="IPR020846">
    <property type="entry name" value="MFS_dom"/>
</dbReference>
<dbReference type="PROSITE" id="PS50850">
    <property type="entry name" value="MFS"/>
    <property type="match status" value="1"/>
</dbReference>
<dbReference type="eggNOG" id="COG2271">
    <property type="taxonomic scope" value="Bacteria"/>
</dbReference>
<feature type="transmembrane region" description="Helical" evidence="6">
    <location>
        <begin position="20"/>
        <end position="45"/>
    </location>
</feature>
<accession>C5CHD3</accession>
<feature type="transmembrane region" description="Helical" evidence="6">
    <location>
        <begin position="364"/>
        <end position="384"/>
    </location>
</feature>
<name>C5CHD3_KOSOT</name>
<dbReference type="CDD" id="cd17316">
    <property type="entry name" value="MFS_SV2_like"/>
    <property type="match status" value="1"/>
</dbReference>
<dbReference type="InterPro" id="IPR036259">
    <property type="entry name" value="MFS_trans_sf"/>
</dbReference>
<dbReference type="PANTHER" id="PTHR23511">
    <property type="entry name" value="SYNAPTIC VESICLE GLYCOPROTEIN 2"/>
    <property type="match status" value="1"/>
</dbReference>
<feature type="transmembrane region" description="Helical" evidence="6">
    <location>
        <begin position="331"/>
        <end position="352"/>
    </location>
</feature>
<feature type="domain" description="Major facilitator superfamily (MFS) profile" evidence="7">
    <location>
        <begin position="19"/>
        <end position="420"/>
    </location>
</feature>
<dbReference type="GO" id="GO:0016020">
    <property type="term" value="C:membrane"/>
    <property type="evidence" value="ECO:0007669"/>
    <property type="project" value="UniProtKB-SubCell"/>
</dbReference>
<evidence type="ECO:0000256" key="1">
    <source>
        <dbReference type="ARBA" id="ARBA00004141"/>
    </source>
</evidence>
<dbReference type="SUPFAM" id="SSF103473">
    <property type="entry name" value="MFS general substrate transporter"/>
    <property type="match status" value="1"/>
</dbReference>
<keyword evidence="3 6" id="KW-0812">Transmembrane</keyword>
<reference evidence="8 9" key="2">
    <citation type="journal article" date="2011" name="J. Bacteriol.">
        <title>Genome Sequence of Kosmotoga olearia Strain TBF 19.5.1, a Thermophilic Bacterium with a Wide Growth Temperature Range, Isolated from the Troll B Oil Platform in the North Sea.</title>
        <authorList>
            <person name="Swithers K.S."/>
            <person name="Dipippo J.L."/>
            <person name="Bruce D.C."/>
            <person name="Detter C."/>
            <person name="Tapia R."/>
            <person name="Han S."/>
            <person name="Goodwin L.A."/>
            <person name="Han J."/>
            <person name="Woyke T."/>
            <person name="Pitluck S."/>
            <person name="Pennacchio L."/>
            <person name="Nolan M."/>
            <person name="Mikhailova N."/>
            <person name="Land M.L."/>
            <person name="Nesbo C.L."/>
            <person name="Gogarten J.P."/>
            <person name="Noll K.M."/>
        </authorList>
    </citation>
    <scope>NUCLEOTIDE SEQUENCE [LARGE SCALE GENOMIC DNA]</scope>
    <source>
        <strain evidence="9">ATCC BAA-1733 / DSM 21960 / TBF 19.5.1</strain>
    </source>
</reference>
<dbReference type="EMBL" id="CP001634">
    <property type="protein sequence ID" value="ACR78772.1"/>
    <property type="molecule type" value="Genomic_DNA"/>
</dbReference>
<comment type="subcellular location">
    <subcellularLocation>
        <location evidence="1">Membrane</location>
        <topology evidence="1">Multi-pass membrane protein</topology>
    </subcellularLocation>
</comment>
<evidence type="ECO:0000313" key="9">
    <source>
        <dbReference type="Proteomes" id="UP000002382"/>
    </source>
</evidence>
<feature type="transmembrane region" description="Helical" evidence="6">
    <location>
        <begin position="57"/>
        <end position="77"/>
    </location>
</feature>
<reference evidence="8 9" key="1">
    <citation type="submission" date="2009-06" db="EMBL/GenBank/DDBJ databases">
        <title>Complete sequence of Thermotogales bacterium TBF 19.5.1.</title>
        <authorList>
            <consortium name="US DOE Joint Genome Institute"/>
            <person name="Lucas S."/>
            <person name="Copeland A."/>
            <person name="Lapidus A."/>
            <person name="Glavina del Rio T."/>
            <person name="Tice H."/>
            <person name="Bruce D."/>
            <person name="Goodwin L."/>
            <person name="Pitluck S."/>
            <person name="Chertkov O."/>
            <person name="Brettin T."/>
            <person name="Detter J.C."/>
            <person name="Han C."/>
            <person name="Schmutz J."/>
            <person name="Larimer F."/>
            <person name="Land M."/>
            <person name="Hauser L."/>
            <person name="Kyrpides N."/>
            <person name="Ovchinnikova G."/>
            <person name="Noll K."/>
        </authorList>
    </citation>
    <scope>NUCLEOTIDE SEQUENCE [LARGE SCALE GENOMIC DNA]</scope>
    <source>
        <strain evidence="9">ATCC BAA-1733 / DSM 21960 / TBF 19.5.1</strain>
    </source>
</reference>
<evidence type="ECO:0000256" key="4">
    <source>
        <dbReference type="ARBA" id="ARBA00022989"/>
    </source>
</evidence>
<dbReference type="Pfam" id="PF00083">
    <property type="entry name" value="Sugar_tr"/>
    <property type="match status" value="1"/>
</dbReference>
<dbReference type="PROSITE" id="PS00217">
    <property type="entry name" value="SUGAR_TRANSPORT_2"/>
    <property type="match status" value="1"/>
</dbReference>